<evidence type="ECO:0000313" key="2">
    <source>
        <dbReference type="EMBL" id="MDE4907978.1"/>
    </source>
</evidence>
<dbReference type="PANTHER" id="PTHR47619">
    <property type="entry name" value="METALLO-HYDROLASE YYCJ-RELATED"/>
    <property type="match status" value="1"/>
</dbReference>
<proteinExistence type="predicted"/>
<comment type="caution">
    <text evidence="2">The sequence shown here is derived from an EMBL/GenBank/DDBJ whole genome shotgun (WGS) entry which is preliminary data.</text>
</comment>
<accession>A0A9Q4PY44</accession>
<organism evidence="2 3">
    <name type="scientific">Methanogenium marinum</name>
    <dbReference type="NCBI Taxonomy" id="348610"/>
    <lineage>
        <taxon>Archaea</taxon>
        <taxon>Methanobacteriati</taxon>
        <taxon>Methanobacteriota</taxon>
        <taxon>Stenosarchaea group</taxon>
        <taxon>Methanomicrobia</taxon>
        <taxon>Methanomicrobiales</taxon>
        <taxon>Methanomicrobiaceae</taxon>
        <taxon>Methanogenium</taxon>
    </lineage>
</organism>
<dbReference type="InterPro" id="IPR036866">
    <property type="entry name" value="RibonucZ/Hydroxyglut_hydro"/>
</dbReference>
<dbReference type="PANTHER" id="PTHR47619:SF1">
    <property type="entry name" value="EXODEOXYRIBONUCLEASE WALJ"/>
    <property type="match status" value="1"/>
</dbReference>
<dbReference type="SUPFAM" id="SSF56281">
    <property type="entry name" value="Metallo-hydrolase/oxidoreductase"/>
    <property type="match status" value="1"/>
</dbReference>
<dbReference type="InterPro" id="IPR052533">
    <property type="entry name" value="WalJ/YycJ-like"/>
</dbReference>
<dbReference type="RefSeq" id="WP_274924618.1">
    <property type="nucleotide sequence ID" value="NZ_JAKELO010000002.1"/>
</dbReference>
<reference evidence="2" key="1">
    <citation type="submission" date="2022-01" db="EMBL/GenBank/DDBJ databases">
        <title>Draft genome of Methanogenium marinum DSM 15558.</title>
        <authorList>
            <person name="Chen S.-C."/>
            <person name="You Y.-T."/>
        </authorList>
    </citation>
    <scope>NUCLEOTIDE SEQUENCE</scope>
    <source>
        <strain evidence="2">DSM 15558</strain>
    </source>
</reference>
<keyword evidence="3" id="KW-1185">Reference proteome</keyword>
<dbReference type="AlphaFoldDB" id="A0A9Q4PY44"/>
<gene>
    <name evidence="2" type="ORF">L0665_05065</name>
</gene>
<dbReference type="InterPro" id="IPR001279">
    <property type="entry name" value="Metallo-B-lactamas"/>
</dbReference>
<dbReference type="EMBL" id="JAKELO010000002">
    <property type="protein sequence ID" value="MDE4907978.1"/>
    <property type="molecule type" value="Genomic_DNA"/>
</dbReference>
<dbReference type="Pfam" id="PF12706">
    <property type="entry name" value="Lactamase_B_2"/>
    <property type="match status" value="1"/>
</dbReference>
<evidence type="ECO:0000313" key="3">
    <source>
        <dbReference type="Proteomes" id="UP001143747"/>
    </source>
</evidence>
<dbReference type="Proteomes" id="UP001143747">
    <property type="component" value="Unassembled WGS sequence"/>
</dbReference>
<dbReference type="SMART" id="SM00849">
    <property type="entry name" value="Lactamase_B"/>
    <property type="match status" value="1"/>
</dbReference>
<name>A0A9Q4PY44_9EURY</name>
<feature type="domain" description="Metallo-beta-lactamase" evidence="1">
    <location>
        <begin position="11"/>
        <end position="167"/>
    </location>
</feature>
<protein>
    <submittedName>
        <fullName evidence="2">MBL fold metallo-hydrolase</fullName>
    </submittedName>
</protein>
<evidence type="ECO:0000259" key="1">
    <source>
        <dbReference type="SMART" id="SM00849"/>
    </source>
</evidence>
<sequence>MKVTVLASGSKGNCIYIEGDDGALLVDAGISSRRIRSSVVDCGGDISCVEGLCITHEHSDHIRGVDVFSRQCPMTVFGTGGTLAGVKETLKSPGSASLSRIIPGEAFDTGTFSVTPFSTSHDAADPTGFCISDGEVTIGVCTDTGMVTTAMMEYLSRCDALVLESNHCPVMLENGPYPVFLKRRIADKNRGHLSNQAASNVLSELCGDLSAAVLAHLSEENNTPEKAISTARETLSLFEHNVDLEVGLQHAVTRTIEV</sequence>
<dbReference type="Gene3D" id="3.60.15.10">
    <property type="entry name" value="Ribonuclease Z/Hydroxyacylglutathione hydrolase-like"/>
    <property type="match status" value="1"/>
</dbReference>